<dbReference type="CDD" id="cd00075">
    <property type="entry name" value="HATPase"/>
    <property type="match status" value="1"/>
</dbReference>
<feature type="transmembrane region" description="Helical" evidence="10">
    <location>
        <begin position="121"/>
        <end position="138"/>
    </location>
</feature>
<dbReference type="InterPro" id="IPR003594">
    <property type="entry name" value="HATPase_dom"/>
</dbReference>
<evidence type="ECO:0000256" key="6">
    <source>
        <dbReference type="ARBA" id="ARBA00022741"/>
    </source>
</evidence>
<evidence type="ECO:0000313" key="13">
    <source>
        <dbReference type="EMBL" id="PAD76122.1"/>
    </source>
</evidence>
<dbReference type="Proteomes" id="UP000435177">
    <property type="component" value="Unassembled WGS sequence"/>
</dbReference>
<dbReference type="EC" id="2.7.13.3" evidence="3"/>
<evidence type="ECO:0000313" key="15">
    <source>
        <dbReference type="Proteomes" id="UP000435177"/>
    </source>
</evidence>
<feature type="transmembrane region" description="Helical" evidence="10">
    <location>
        <begin position="150"/>
        <end position="170"/>
    </location>
</feature>
<reference evidence="12 15" key="2">
    <citation type="submission" date="2019-11" db="EMBL/GenBank/DDBJ databases">
        <title>Draft genome sequences of five Paenibacillus species of dairy origin.</title>
        <authorList>
            <person name="Olajide A.M."/>
            <person name="Chen S."/>
            <person name="Lapointe G."/>
        </authorList>
    </citation>
    <scope>NUCLEOTIDE SEQUENCE [LARGE SCALE GENOMIC DNA]</scope>
    <source>
        <strain evidence="12 15">3CS1</strain>
    </source>
</reference>
<dbReference type="GO" id="GO:0004721">
    <property type="term" value="F:phosphoprotein phosphatase activity"/>
    <property type="evidence" value="ECO:0007669"/>
    <property type="project" value="TreeGrafter"/>
</dbReference>
<dbReference type="GO" id="GO:0005886">
    <property type="term" value="C:plasma membrane"/>
    <property type="evidence" value="ECO:0007669"/>
    <property type="project" value="TreeGrafter"/>
</dbReference>
<keyword evidence="9" id="KW-0902">Two-component regulatory system</keyword>
<evidence type="ECO:0000259" key="11">
    <source>
        <dbReference type="PROSITE" id="PS50109"/>
    </source>
</evidence>
<comment type="subcellular location">
    <subcellularLocation>
        <location evidence="2">Membrane</location>
    </subcellularLocation>
</comment>
<dbReference type="EMBL" id="WOAA01000033">
    <property type="protein sequence ID" value="MUG68726.1"/>
    <property type="molecule type" value="Genomic_DNA"/>
</dbReference>
<evidence type="ECO:0000256" key="3">
    <source>
        <dbReference type="ARBA" id="ARBA00012438"/>
    </source>
</evidence>
<dbReference type="InterPro" id="IPR050351">
    <property type="entry name" value="BphY/WalK/GraS-like"/>
</dbReference>
<evidence type="ECO:0000256" key="1">
    <source>
        <dbReference type="ARBA" id="ARBA00000085"/>
    </source>
</evidence>
<comment type="catalytic activity">
    <reaction evidence="1">
        <text>ATP + protein L-histidine = ADP + protein N-phospho-L-histidine.</text>
        <dbReference type="EC" id="2.7.13.3"/>
    </reaction>
</comment>
<feature type="transmembrane region" description="Helical" evidence="10">
    <location>
        <begin position="212"/>
        <end position="229"/>
    </location>
</feature>
<accession>A0A268ESL9</accession>
<dbReference type="EMBL" id="NPBY01000042">
    <property type="protein sequence ID" value="PAD76122.1"/>
    <property type="molecule type" value="Genomic_DNA"/>
</dbReference>
<keyword evidence="7" id="KW-0418">Kinase</keyword>
<dbReference type="SMART" id="SM00387">
    <property type="entry name" value="HATPase_c"/>
    <property type="match status" value="1"/>
</dbReference>
<name>A0A268ESL9_9BACL</name>
<dbReference type="GO" id="GO:0005524">
    <property type="term" value="F:ATP binding"/>
    <property type="evidence" value="ECO:0007669"/>
    <property type="project" value="UniProtKB-KW"/>
</dbReference>
<keyword evidence="10" id="KW-0472">Membrane</keyword>
<comment type="caution">
    <text evidence="13">The sequence shown here is derived from an EMBL/GenBank/DDBJ whole genome shotgun (WGS) entry which is preliminary data.</text>
</comment>
<keyword evidence="5" id="KW-0808">Transferase</keyword>
<dbReference type="AlphaFoldDB" id="A0A268ESL9"/>
<feature type="transmembrane region" description="Helical" evidence="10">
    <location>
        <begin position="81"/>
        <end position="112"/>
    </location>
</feature>
<keyword evidence="6" id="KW-0547">Nucleotide-binding</keyword>
<evidence type="ECO:0000256" key="4">
    <source>
        <dbReference type="ARBA" id="ARBA00022553"/>
    </source>
</evidence>
<evidence type="ECO:0000256" key="5">
    <source>
        <dbReference type="ARBA" id="ARBA00022679"/>
    </source>
</evidence>
<dbReference type="PROSITE" id="PS50109">
    <property type="entry name" value="HIS_KIN"/>
    <property type="match status" value="1"/>
</dbReference>
<evidence type="ECO:0000256" key="7">
    <source>
        <dbReference type="ARBA" id="ARBA00022777"/>
    </source>
</evidence>
<feature type="transmembrane region" description="Helical" evidence="10">
    <location>
        <begin position="12"/>
        <end position="38"/>
    </location>
</feature>
<feature type="transmembrane region" description="Helical" evidence="10">
    <location>
        <begin position="45"/>
        <end position="65"/>
    </location>
</feature>
<dbReference type="Proteomes" id="UP000215596">
    <property type="component" value="Unassembled WGS sequence"/>
</dbReference>
<dbReference type="PRINTS" id="PR00344">
    <property type="entry name" value="BCTRLSENSOR"/>
</dbReference>
<dbReference type="SUPFAM" id="SSF55874">
    <property type="entry name" value="ATPase domain of HSP90 chaperone/DNA topoisomerase II/histidine kinase"/>
    <property type="match status" value="1"/>
</dbReference>
<dbReference type="PANTHER" id="PTHR45453">
    <property type="entry name" value="PHOSPHATE REGULON SENSOR PROTEIN PHOR"/>
    <property type="match status" value="1"/>
</dbReference>
<reference evidence="13 14" key="1">
    <citation type="submission" date="2017-07" db="EMBL/GenBank/DDBJ databases">
        <title>Isolation and whole genome analysis of endospore-forming bacteria from heroin.</title>
        <authorList>
            <person name="Kalinowski J."/>
            <person name="Ahrens B."/>
            <person name="Al-Dilaimi A."/>
            <person name="Winkler A."/>
            <person name="Wibberg D."/>
            <person name="Schleenbecker U."/>
            <person name="Ruckert C."/>
            <person name="Wolfel R."/>
            <person name="Grass G."/>
        </authorList>
    </citation>
    <scope>NUCLEOTIDE SEQUENCE [LARGE SCALE GENOMIC DNA]</scope>
    <source>
        <strain evidence="13 14">7537-G1</strain>
    </source>
</reference>
<evidence type="ECO:0000256" key="9">
    <source>
        <dbReference type="ARBA" id="ARBA00023012"/>
    </source>
</evidence>
<keyword evidence="10" id="KW-1133">Transmembrane helix</keyword>
<dbReference type="Pfam" id="PF02518">
    <property type="entry name" value="HATPase_c"/>
    <property type="match status" value="1"/>
</dbReference>
<feature type="domain" description="Histidine kinase" evidence="11">
    <location>
        <begin position="250"/>
        <end position="458"/>
    </location>
</feature>
<dbReference type="GO" id="GO:0000155">
    <property type="term" value="F:phosphorelay sensor kinase activity"/>
    <property type="evidence" value="ECO:0007669"/>
    <property type="project" value="TreeGrafter"/>
</dbReference>
<evidence type="ECO:0000256" key="8">
    <source>
        <dbReference type="ARBA" id="ARBA00022840"/>
    </source>
</evidence>
<dbReference type="PANTHER" id="PTHR45453:SF1">
    <property type="entry name" value="PHOSPHATE REGULON SENSOR PROTEIN PHOR"/>
    <property type="match status" value="1"/>
</dbReference>
<keyword evidence="10" id="KW-0812">Transmembrane</keyword>
<gene>
    <name evidence="13" type="ORF">CHH67_12990</name>
    <name evidence="12" type="ORF">GNP94_22405</name>
</gene>
<protein>
    <recommendedName>
        <fullName evidence="3">histidine kinase</fullName>
        <ecNumber evidence="3">2.7.13.3</ecNumber>
    </recommendedName>
</protein>
<keyword evidence="4" id="KW-0597">Phosphoprotein</keyword>
<feature type="transmembrane region" description="Helical" evidence="10">
    <location>
        <begin position="182"/>
        <end position="200"/>
    </location>
</feature>
<proteinExistence type="predicted"/>
<keyword evidence="8" id="KW-0067">ATP-binding</keyword>
<evidence type="ECO:0000313" key="14">
    <source>
        <dbReference type="Proteomes" id="UP000215596"/>
    </source>
</evidence>
<dbReference type="InterPro" id="IPR036890">
    <property type="entry name" value="HATPase_C_sf"/>
</dbReference>
<organism evidence="13 14">
    <name type="scientific">Paenibacillus campinasensis</name>
    <dbReference type="NCBI Taxonomy" id="66347"/>
    <lineage>
        <taxon>Bacteria</taxon>
        <taxon>Bacillati</taxon>
        <taxon>Bacillota</taxon>
        <taxon>Bacilli</taxon>
        <taxon>Bacillales</taxon>
        <taxon>Paenibacillaceae</taxon>
        <taxon>Paenibacillus</taxon>
    </lineage>
</organism>
<dbReference type="GO" id="GO:0016036">
    <property type="term" value="P:cellular response to phosphate starvation"/>
    <property type="evidence" value="ECO:0007669"/>
    <property type="project" value="TreeGrafter"/>
</dbReference>
<evidence type="ECO:0000313" key="12">
    <source>
        <dbReference type="EMBL" id="MUG68726.1"/>
    </source>
</evidence>
<evidence type="ECO:0000256" key="10">
    <source>
        <dbReference type="SAM" id="Phobius"/>
    </source>
</evidence>
<evidence type="ECO:0000256" key="2">
    <source>
        <dbReference type="ARBA" id="ARBA00004370"/>
    </source>
</evidence>
<keyword evidence="15" id="KW-1185">Reference proteome</keyword>
<dbReference type="InterPro" id="IPR004358">
    <property type="entry name" value="Sig_transdc_His_kin-like_C"/>
</dbReference>
<sequence length="464" mass="52715">MYTWLNIDLDQRWVYMFFYAEFLFLFFSLTSVGAYFMLKYKANRLVLWASVLMMCGGLVGLQVVLEKGWLPYVVEQQMSSIIIIPSLLLTSLLNLAVNTIPYYVIAVFYFLYNGVVQQQRWLFLSLSLPIWITLIFQTDLLENRVNTGFVALWGLVYLVVTVYLAVRFIVREQDDKQRLIHTSIALIFLIPVAILNMYHFSVAPFSDQLLSMIPYVSIAGLLAVAFLYFRDAFLGVTRKSMHTVHVGTGLIHHSLKNAIGKIKLNALNIRKNVQNGDYAQIDTHVDNLLKTHEAMIATMSTISHVVSSKIEPRKEYANLADILDEVLEPLGAYPDIQVVKHYAPITLFIDRMLVMECLQNICNNAVEAMKERGTLQVGLEVGRNKAKVIIRDTGQGMNSLQLQNIFEPFYSTKHRSGKHFGLGMYQVKKVMGAHRGKAEVKSAPNAGTTVMLTFQYKKGSENNE</sequence>
<dbReference type="OrthoDB" id="9121833at2"/>
<dbReference type="InterPro" id="IPR005467">
    <property type="entry name" value="His_kinase_dom"/>
</dbReference>
<dbReference type="Gene3D" id="3.30.565.10">
    <property type="entry name" value="Histidine kinase-like ATPase, C-terminal domain"/>
    <property type="match status" value="1"/>
</dbReference>